<proteinExistence type="predicted"/>
<organism evidence="2 3">
    <name type="scientific">Paralvinella palmiformis</name>
    <dbReference type="NCBI Taxonomy" id="53620"/>
    <lineage>
        <taxon>Eukaryota</taxon>
        <taxon>Metazoa</taxon>
        <taxon>Spiralia</taxon>
        <taxon>Lophotrochozoa</taxon>
        <taxon>Annelida</taxon>
        <taxon>Polychaeta</taxon>
        <taxon>Sedentaria</taxon>
        <taxon>Canalipalpata</taxon>
        <taxon>Terebellida</taxon>
        <taxon>Terebelliformia</taxon>
        <taxon>Alvinellidae</taxon>
        <taxon>Paralvinella</taxon>
    </lineage>
</organism>
<sequence length="444" mass="48762">MMLLKFGACILTNIASRKTIYAKILQLPLLSSPVRSLKTTDRVYFEAKKSQTFCGLNPFGKIIINHASRRVVNYKIMCLNPQDNPDQDKVCMTASDEGVISCRLENNVLSVNDIESEDRVKTSSICCQIEVPVKFDIYAELSGASSISISNLENEIVTVKSEKGRCLLRNIQTRQFNISSNDGDIVSEKLLQGNGVIATHSGIVSIHKILSQIFSVQSQTGDVNITNLYANSSNILTAKGSVHIVNSHMDTDVAITEQGNIKIDSVSGSLNADVHKGDVNVMISEPGRISLSAGQGDIIINIPRTLSTTLKIKGNSIENDRDILLKDVVERQGDELKLLQAFVEGLPRPDTITGSITANSNNGKIKLLSSDDGWLKEFTYLGSIISKDNGAPKDIRARRPKTTWRKTVMAKLQNMGLSWGEARVTAKHRTRWKNIVVVLCPTGH</sequence>
<evidence type="ECO:0000259" key="1">
    <source>
        <dbReference type="Pfam" id="PF13349"/>
    </source>
</evidence>
<comment type="caution">
    <text evidence="2">The sequence shown here is derived from an EMBL/GenBank/DDBJ whole genome shotgun (WGS) entry which is preliminary data.</text>
</comment>
<dbReference type="AlphaFoldDB" id="A0AAD9J8W1"/>
<feature type="domain" description="DUF4097" evidence="1">
    <location>
        <begin position="197"/>
        <end position="316"/>
    </location>
</feature>
<evidence type="ECO:0000313" key="2">
    <source>
        <dbReference type="EMBL" id="KAK2148367.1"/>
    </source>
</evidence>
<dbReference type="Pfam" id="PF13349">
    <property type="entry name" value="DUF4097"/>
    <property type="match status" value="1"/>
</dbReference>
<dbReference type="PANTHER" id="PTHR34094">
    <property type="match status" value="1"/>
</dbReference>
<dbReference type="Proteomes" id="UP001208570">
    <property type="component" value="Unassembled WGS sequence"/>
</dbReference>
<reference evidence="2" key="1">
    <citation type="journal article" date="2023" name="Mol. Biol. Evol.">
        <title>Third-Generation Sequencing Reveals the Adaptive Role of the Epigenome in Three Deep-Sea Polychaetes.</title>
        <authorList>
            <person name="Perez M."/>
            <person name="Aroh O."/>
            <person name="Sun Y."/>
            <person name="Lan Y."/>
            <person name="Juniper S.K."/>
            <person name="Young C.R."/>
            <person name="Angers B."/>
            <person name="Qian P.Y."/>
        </authorList>
    </citation>
    <scope>NUCLEOTIDE SEQUENCE</scope>
    <source>
        <strain evidence="2">P08H-3</strain>
    </source>
</reference>
<dbReference type="EMBL" id="JAODUP010000501">
    <property type="protein sequence ID" value="KAK2148367.1"/>
    <property type="molecule type" value="Genomic_DNA"/>
</dbReference>
<name>A0AAD9J8W1_9ANNE</name>
<evidence type="ECO:0000313" key="3">
    <source>
        <dbReference type="Proteomes" id="UP001208570"/>
    </source>
</evidence>
<dbReference type="InterPro" id="IPR025164">
    <property type="entry name" value="Toastrack_DUF4097"/>
</dbReference>
<gene>
    <name evidence="2" type="ORF">LSH36_501g07000</name>
</gene>
<protein>
    <recommendedName>
        <fullName evidence="1">DUF4097 domain-containing protein</fullName>
    </recommendedName>
</protein>
<dbReference type="PANTHER" id="PTHR34094:SF1">
    <property type="entry name" value="PROTEIN FAM185A"/>
    <property type="match status" value="1"/>
</dbReference>
<accession>A0AAD9J8W1</accession>
<keyword evidence="3" id="KW-1185">Reference proteome</keyword>